<name>A0A367ENP0_9ACTN</name>
<keyword evidence="3" id="KW-1185">Reference proteome</keyword>
<keyword evidence="1" id="KW-0472">Membrane</keyword>
<proteinExistence type="predicted"/>
<dbReference type="AlphaFoldDB" id="A0A367ENP0"/>
<gene>
    <name evidence="2" type="ORF">DTL70_23240</name>
</gene>
<organism evidence="2 3">
    <name type="scientific">Streptomyces diacarni</name>
    <dbReference type="NCBI Taxonomy" id="2800381"/>
    <lineage>
        <taxon>Bacteria</taxon>
        <taxon>Bacillati</taxon>
        <taxon>Actinomycetota</taxon>
        <taxon>Actinomycetes</taxon>
        <taxon>Kitasatosporales</taxon>
        <taxon>Streptomycetaceae</taxon>
        <taxon>Streptomyces</taxon>
    </lineage>
</organism>
<protein>
    <submittedName>
        <fullName evidence="2">Uncharacterized protein</fullName>
    </submittedName>
</protein>
<keyword evidence="1" id="KW-0812">Transmembrane</keyword>
<accession>A0A367ENP0</accession>
<evidence type="ECO:0000313" key="2">
    <source>
        <dbReference type="EMBL" id="RCG19651.1"/>
    </source>
</evidence>
<sequence>MYPALAVWPITVTLVTALVAFIVMTVLSLAGTQPADRPAILQALADVLRAFRGRGRGRARRQNRGQGPSERR</sequence>
<keyword evidence="1" id="KW-1133">Transmembrane helix</keyword>
<reference evidence="2 3" key="1">
    <citation type="submission" date="2018-06" db="EMBL/GenBank/DDBJ databases">
        <title>Streptomyces reniochalinae sp. nov. and Streptomyces diacarnus sp. nov. from marine sponges.</title>
        <authorList>
            <person name="Li L."/>
        </authorList>
    </citation>
    <scope>NUCLEOTIDE SEQUENCE [LARGE SCALE GENOMIC DNA]</scope>
    <source>
        <strain evidence="2 3">LHW51701</strain>
    </source>
</reference>
<dbReference type="RefSeq" id="WP_114023912.1">
    <property type="nucleotide sequence ID" value="NZ_JBEYTF010000114.1"/>
</dbReference>
<dbReference type="Proteomes" id="UP000252914">
    <property type="component" value="Unassembled WGS sequence"/>
</dbReference>
<evidence type="ECO:0000256" key="1">
    <source>
        <dbReference type="SAM" id="Phobius"/>
    </source>
</evidence>
<feature type="transmembrane region" description="Helical" evidence="1">
    <location>
        <begin position="6"/>
        <end position="30"/>
    </location>
</feature>
<evidence type="ECO:0000313" key="3">
    <source>
        <dbReference type="Proteomes" id="UP000252914"/>
    </source>
</evidence>
<comment type="caution">
    <text evidence="2">The sequence shown here is derived from an EMBL/GenBank/DDBJ whole genome shotgun (WGS) entry which is preliminary data.</text>
</comment>
<dbReference type="EMBL" id="QOIN01000048">
    <property type="protein sequence ID" value="RCG19651.1"/>
    <property type="molecule type" value="Genomic_DNA"/>
</dbReference>